<protein>
    <submittedName>
        <fullName evidence="1">PIR protein</fullName>
    </submittedName>
</protein>
<organism evidence="1 2">
    <name type="scientific">Plasmodium ovale</name>
    <name type="common">malaria parasite P. ovale</name>
    <dbReference type="NCBI Taxonomy" id="36330"/>
    <lineage>
        <taxon>Eukaryota</taxon>
        <taxon>Sar</taxon>
        <taxon>Alveolata</taxon>
        <taxon>Apicomplexa</taxon>
        <taxon>Aconoidasida</taxon>
        <taxon>Haemosporida</taxon>
        <taxon>Plasmodiidae</taxon>
        <taxon>Plasmodium</taxon>
        <taxon>Plasmodium (Plasmodium)</taxon>
    </lineage>
</organism>
<evidence type="ECO:0000313" key="1">
    <source>
        <dbReference type="EMBL" id="SBT74338.1"/>
    </source>
</evidence>
<dbReference type="OrthoDB" id="10310692at2759"/>
<accession>A0A1C3KK57</accession>
<dbReference type="Pfam" id="PF05795">
    <property type="entry name" value="Plasmodium_Vir"/>
    <property type="match status" value="1"/>
</dbReference>
<sequence>MSYTVPLQSEVYYDKIDTRFNNKGDDTKCDELKSLLDNQFQNSNFSSFCSRLTGVLKEYNILQPLHLFEKYRCKYFNLWICDRISNVLNNFKDPKFSDIKEKIQDIWRKSDINEKCGCYFISYIEDHNYSKIKNLYEYALNFYNLQHYFHNGKRTCSEKDKEYIKKSLILYRNVNDECKTKSDTNKLLCEALNDVNSVYNNDQLSKLTCNGELLVDETSREFQQMSQSQTADTQVQDGTVKSPIVDVSLTEMSSFPAPTSDGITQVSSSYKAMTISFPLFTPYGSWLSSHILKKRKIPLSVNEEIIGELSENVYDPINENVNDSIHHVGYHPA</sequence>
<gene>
    <name evidence="1" type="primary">PowCR01_000207100</name>
    <name evidence="1" type="ORF">POWCR01_000207100</name>
</gene>
<dbReference type="VEuPathDB" id="PlasmoDB:POWCR01_000207100"/>
<dbReference type="EMBL" id="FLRJ01000685">
    <property type="protein sequence ID" value="SBT74338.1"/>
    <property type="molecule type" value="Genomic_DNA"/>
</dbReference>
<name>A0A1C3KK57_PLAOA</name>
<dbReference type="AlphaFoldDB" id="A0A1C3KK57"/>
<dbReference type="VEuPathDB" id="PlasmoDB:PocGH01_00232500"/>
<dbReference type="InterPro" id="IPR008780">
    <property type="entry name" value="Plasmodium_Vir"/>
</dbReference>
<reference evidence="1 2" key="1">
    <citation type="submission" date="2016-06" db="EMBL/GenBank/DDBJ databases">
        <authorList>
            <consortium name="Pathogen Informatics"/>
        </authorList>
    </citation>
    <scope>NUCLEOTIDE SEQUENCE [LARGE SCALE GENOMIC DNA]</scope>
</reference>
<proteinExistence type="predicted"/>
<dbReference type="Proteomes" id="UP000243200">
    <property type="component" value="Unassembled WGS sequence"/>
</dbReference>
<evidence type="ECO:0000313" key="2">
    <source>
        <dbReference type="Proteomes" id="UP000243200"/>
    </source>
</evidence>